<feature type="transmembrane region" description="Helical" evidence="1">
    <location>
        <begin position="155"/>
        <end position="174"/>
    </location>
</feature>
<keyword evidence="3" id="KW-0012">Acyltransferase</keyword>
<keyword evidence="1" id="KW-0472">Membrane</keyword>
<dbReference type="PANTHER" id="PTHR23028:SF53">
    <property type="entry name" value="ACYL_TRANSF_3 DOMAIN-CONTAINING PROTEIN"/>
    <property type="match status" value="1"/>
</dbReference>
<name>A0A5C5YP36_9BACT</name>
<dbReference type="EMBL" id="SJPJ01000002">
    <property type="protein sequence ID" value="TWT76510.1"/>
    <property type="molecule type" value="Genomic_DNA"/>
</dbReference>
<dbReference type="GO" id="GO:0016020">
    <property type="term" value="C:membrane"/>
    <property type="evidence" value="ECO:0007669"/>
    <property type="project" value="TreeGrafter"/>
</dbReference>
<gene>
    <name evidence="3" type="ORF">CA13_70050</name>
</gene>
<dbReference type="Pfam" id="PF01757">
    <property type="entry name" value="Acyl_transf_3"/>
    <property type="match status" value="1"/>
</dbReference>
<evidence type="ECO:0000313" key="4">
    <source>
        <dbReference type="Proteomes" id="UP000315010"/>
    </source>
</evidence>
<dbReference type="AlphaFoldDB" id="A0A5C5YP36"/>
<sequence>MPNQDTCHSNNHIQGLDALRGVAILAVFLFHSLGQAFWYDKLPWAGLVRDYSTSRSFMIFYPFSFGWAGVAVFFVVSGFCIHLSYKKSRDSSWRSFTHRRFFRIYPPYLLATILFFFVWPLLGFADRAADGWTQLSTHLLAVHNFDSKTFYGINGSFWSIAVELQLYAVYPLLFWMTRRWSWKKTLLYVGCIEIVITSVSSFTDVYYGAPLAVHITESPFAYWLSWSLGAYLAECYLEDRPTYFSNVSFWAAAICAFAFPQFRPTSQFAFLAFAVLTSIVVDRIVTKQWTIPEMGSGSRFWGHMSKLGVVSYSFYLIHQPLLGLHDELFGLVAPNASFNATSKFLTLMVFYPLTFHLSRFMYRWIEMPSIAFGRSLWRPLPPVVQIAGKTAVSSQGEPAEFHRAA</sequence>
<organism evidence="3 4">
    <name type="scientific">Novipirellula herctigrandis</name>
    <dbReference type="NCBI Taxonomy" id="2527986"/>
    <lineage>
        <taxon>Bacteria</taxon>
        <taxon>Pseudomonadati</taxon>
        <taxon>Planctomycetota</taxon>
        <taxon>Planctomycetia</taxon>
        <taxon>Pirellulales</taxon>
        <taxon>Pirellulaceae</taxon>
        <taxon>Novipirellula</taxon>
    </lineage>
</organism>
<comment type="caution">
    <text evidence="3">The sequence shown here is derived from an EMBL/GenBank/DDBJ whole genome shotgun (WGS) entry which is preliminary data.</text>
</comment>
<dbReference type="OrthoDB" id="9796461at2"/>
<feature type="transmembrane region" description="Helical" evidence="1">
    <location>
        <begin position="21"/>
        <end position="39"/>
    </location>
</feature>
<reference evidence="3 4" key="1">
    <citation type="submission" date="2019-02" db="EMBL/GenBank/DDBJ databases">
        <title>Deep-cultivation of Planctomycetes and their phenomic and genomic characterization uncovers novel biology.</title>
        <authorList>
            <person name="Wiegand S."/>
            <person name="Jogler M."/>
            <person name="Boedeker C."/>
            <person name="Pinto D."/>
            <person name="Vollmers J."/>
            <person name="Rivas-Marin E."/>
            <person name="Kohn T."/>
            <person name="Peeters S.H."/>
            <person name="Heuer A."/>
            <person name="Rast P."/>
            <person name="Oberbeckmann S."/>
            <person name="Bunk B."/>
            <person name="Jeske O."/>
            <person name="Meyerdierks A."/>
            <person name="Storesund J.E."/>
            <person name="Kallscheuer N."/>
            <person name="Luecker S."/>
            <person name="Lage O.M."/>
            <person name="Pohl T."/>
            <person name="Merkel B.J."/>
            <person name="Hornburger P."/>
            <person name="Mueller R.-W."/>
            <person name="Bruemmer F."/>
            <person name="Labrenz M."/>
            <person name="Spormann A.M."/>
            <person name="Op Den Camp H."/>
            <person name="Overmann J."/>
            <person name="Amann R."/>
            <person name="Jetten M.S.M."/>
            <person name="Mascher T."/>
            <person name="Medema M.H."/>
            <person name="Devos D.P."/>
            <person name="Kaster A.-K."/>
            <person name="Ovreas L."/>
            <person name="Rohde M."/>
            <person name="Galperin M.Y."/>
            <person name="Jogler C."/>
        </authorList>
    </citation>
    <scope>NUCLEOTIDE SEQUENCE [LARGE SCALE GENOMIC DNA]</scope>
    <source>
        <strain evidence="3 4">CA13</strain>
    </source>
</reference>
<protein>
    <submittedName>
        <fullName evidence="3">Acyltransferase family protein</fullName>
    </submittedName>
</protein>
<feature type="transmembrane region" description="Helical" evidence="1">
    <location>
        <begin position="104"/>
        <end position="122"/>
    </location>
</feature>
<dbReference type="RefSeq" id="WP_146404266.1">
    <property type="nucleotide sequence ID" value="NZ_SJPJ01000002.1"/>
</dbReference>
<evidence type="ECO:0000256" key="1">
    <source>
        <dbReference type="SAM" id="Phobius"/>
    </source>
</evidence>
<keyword evidence="1" id="KW-1133">Transmembrane helix</keyword>
<dbReference type="GO" id="GO:0000271">
    <property type="term" value="P:polysaccharide biosynthetic process"/>
    <property type="evidence" value="ECO:0007669"/>
    <property type="project" value="TreeGrafter"/>
</dbReference>
<dbReference type="GO" id="GO:0016747">
    <property type="term" value="F:acyltransferase activity, transferring groups other than amino-acyl groups"/>
    <property type="evidence" value="ECO:0007669"/>
    <property type="project" value="InterPro"/>
</dbReference>
<evidence type="ECO:0000313" key="3">
    <source>
        <dbReference type="EMBL" id="TWT76510.1"/>
    </source>
</evidence>
<accession>A0A5C5YP36</accession>
<dbReference type="Proteomes" id="UP000315010">
    <property type="component" value="Unassembled WGS sequence"/>
</dbReference>
<keyword evidence="4" id="KW-1185">Reference proteome</keyword>
<dbReference type="InterPro" id="IPR002656">
    <property type="entry name" value="Acyl_transf_3_dom"/>
</dbReference>
<feature type="transmembrane region" description="Helical" evidence="1">
    <location>
        <begin position="59"/>
        <end position="83"/>
    </location>
</feature>
<proteinExistence type="predicted"/>
<keyword evidence="1" id="KW-0812">Transmembrane</keyword>
<dbReference type="InterPro" id="IPR050879">
    <property type="entry name" value="Acyltransferase_3"/>
</dbReference>
<keyword evidence="3" id="KW-0808">Transferase</keyword>
<feature type="transmembrane region" description="Helical" evidence="1">
    <location>
        <begin position="186"/>
        <end position="208"/>
    </location>
</feature>
<dbReference type="PANTHER" id="PTHR23028">
    <property type="entry name" value="ACETYLTRANSFERASE"/>
    <property type="match status" value="1"/>
</dbReference>
<feature type="domain" description="Acyltransferase 3" evidence="2">
    <location>
        <begin position="14"/>
        <end position="349"/>
    </location>
</feature>
<evidence type="ECO:0000259" key="2">
    <source>
        <dbReference type="Pfam" id="PF01757"/>
    </source>
</evidence>